<sequence length="320" mass="34772">MHPRRLLAIGVTVAALLVANSYAGFALYAFTAGPRVEAEVLGCTGQKFPRCQGRWTLPDGTRQSGAVAQANRSDVGELIGVRVAPVVGAYKERMAGLWIRLLWAIVVDSALLAACATIAVVMVRSRRRARVLRAAVSPEQHLWIRRGRDIRDSSGRKMWSGRRSRRRMVALTGSGGTQFRIRTGYGVLYLDNDAGEVSGRVEADRGAGRTISYTIYDAADAPGAFIAVTSVQDSAWEVTDTRGVRFGELVVAVGDHSLLLQRTAPAALEPLLAAFLLDIDRMLLEATPRRLTVGEPHRRRTRVVAQPSPANSSGRCKDGR</sequence>
<evidence type="ECO:0000256" key="2">
    <source>
        <dbReference type="SAM" id="Phobius"/>
    </source>
</evidence>
<feature type="region of interest" description="Disordered" evidence="1">
    <location>
        <begin position="296"/>
        <end position="320"/>
    </location>
</feature>
<keyword evidence="2" id="KW-1133">Transmembrane helix</keyword>
<keyword evidence="2" id="KW-0812">Transmembrane</keyword>
<name>A0A917RB42_9NOCA</name>
<dbReference type="AlphaFoldDB" id="A0A917RB42"/>
<reference evidence="3" key="1">
    <citation type="journal article" date="2014" name="Int. J. Syst. Evol. Microbiol.">
        <title>Complete genome sequence of Corynebacterium casei LMG S-19264T (=DSM 44701T), isolated from a smear-ripened cheese.</title>
        <authorList>
            <consortium name="US DOE Joint Genome Institute (JGI-PGF)"/>
            <person name="Walter F."/>
            <person name="Albersmeier A."/>
            <person name="Kalinowski J."/>
            <person name="Ruckert C."/>
        </authorList>
    </citation>
    <scope>NUCLEOTIDE SEQUENCE</scope>
    <source>
        <strain evidence="3">CGMCC 4.3508</strain>
    </source>
</reference>
<dbReference type="RefSeq" id="WP_058855371.1">
    <property type="nucleotide sequence ID" value="NZ_BMMH01000002.1"/>
</dbReference>
<feature type="transmembrane region" description="Helical" evidence="2">
    <location>
        <begin position="101"/>
        <end position="123"/>
    </location>
</feature>
<evidence type="ECO:0000313" key="3">
    <source>
        <dbReference type="EMBL" id="GGK98524.1"/>
    </source>
</evidence>
<proteinExistence type="predicted"/>
<dbReference type="Proteomes" id="UP000638263">
    <property type="component" value="Unassembled WGS sequence"/>
</dbReference>
<organism evidence="3 4">
    <name type="scientific">Nocardia jinanensis</name>
    <dbReference type="NCBI Taxonomy" id="382504"/>
    <lineage>
        <taxon>Bacteria</taxon>
        <taxon>Bacillati</taxon>
        <taxon>Actinomycetota</taxon>
        <taxon>Actinomycetes</taxon>
        <taxon>Mycobacteriales</taxon>
        <taxon>Nocardiaceae</taxon>
        <taxon>Nocardia</taxon>
    </lineage>
</organism>
<dbReference type="EMBL" id="BMMH01000002">
    <property type="protein sequence ID" value="GGK98524.1"/>
    <property type="molecule type" value="Genomic_DNA"/>
</dbReference>
<gene>
    <name evidence="3" type="ORF">GCM10011588_11380</name>
</gene>
<comment type="caution">
    <text evidence="3">The sequence shown here is derived from an EMBL/GenBank/DDBJ whole genome shotgun (WGS) entry which is preliminary data.</text>
</comment>
<keyword evidence="2" id="KW-0472">Membrane</keyword>
<evidence type="ECO:0000313" key="4">
    <source>
        <dbReference type="Proteomes" id="UP000638263"/>
    </source>
</evidence>
<accession>A0A917RB42</accession>
<evidence type="ECO:0000256" key="1">
    <source>
        <dbReference type="SAM" id="MobiDB-lite"/>
    </source>
</evidence>
<keyword evidence="4" id="KW-1185">Reference proteome</keyword>
<reference evidence="3" key="2">
    <citation type="submission" date="2020-09" db="EMBL/GenBank/DDBJ databases">
        <authorList>
            <person name="Sun Q."/>
            <person name="Zhou Y."/>
        </authorList>
    </citation>
    <scope>NUCLEOTIDE SEQUENCE</scope>
    <source>
        <strain evidence="3">CGMCC 4.3508</strain>
    </source>
</reference>
<protein>
    <submittedName>
        <fullName evidence="3">Uncharacterized protein</fullName>
    </submittedName>
</protein>